<evidence type="ECO:0000256" key="7">
    <source>
        <dbReference type="ARBA" id="ARBA00022723"/>
    </source>
</evidence>
<evidence type="ECO:0000313" key="13">
    <source>
        <dbReference type="EMBL" id="BDI32219.1"/>
    </source>
</evidence>
<reference evidence="13 14" key="1">
    <citation type="journal article" date="2019" name="Int. J. Syst. Evol. Microbiol.">
        <title>Capsulimonas corticalis gen. nov., sp. nov., an aerobic capsulated bacterium, of a novel bacterial order, Capsulimonadales ord. nov., of the class Armatimonadia of the phylum Armatimonadetes.</title>
        <authorList>
            <person name="Li J."/>
            <person name="Kudo C."/>
            <person name="Tonouchi A."/>
        </authorList>
    </citation>
    <scope>NUCLEOTIDE SEQUENCE [LARGE SCALE GENOMIC DNA]</scope>
    <source>
        <strain evidence="13 14">AX-7</strain>
    </source>
</reference>
<dbReference type="NCBIfam" id="TIGR00177">
    <property type="entry name" value="molyb_syn"/>
    <property type="match status" value="1"/>
</dbReference>
<evidence type="ECO:0000256" key="9">
    <source>
        <dbReference type="ARBA" id="ARBA00023150"/>
    </source>
</evidence>
<evidence type="ECO:0000256" key="6">
    <source>
        <dbReference type="ARBA" id="ARBA00022679"/>
    </source>
</evidence>
<keyword evidence="6 11" id="KW-0808">Transferase</keyword>
<dbReference type="SMART" id="SM00852">
    <property type="entry name" value="MoCF_biosynth"/>
    <property type="match status" value="1"/>
</dbReference>
<keyword evidence="14" id="KW-1185">Reference proteome</keyword>
<dbReference type="NCBIfam" id="NF045515">
    <property type="entry name" value="Glp_gephyrin"/>
    <property type="match status" value="1"/>
</dbReference>
<feature type="domain" description="MoaB/Mog" evidence="12">
    <location>
        <begin position="179"/>
        <end position="315"/>
    </location>
</feature>
<keyword evidence="5 11" id="KW-0500">Molybdenum</keyword>
<dbReference type="Pfam" id="PF03454">
    <property type="entry name" value="MoeA_C"/>
    <property type="match status" value="1"/>
</dbReference>
<dbReference type="SUPFAM" id="SSF53218">
    <property type="entry name" value="Molybdenum cofactor biosynthesis proteins"/>
    <property type="match status" value="1"/>
</dbReference>
<dbReference type="Gene3D" id="2.40.340.10">
    <property type="entry name" value="MoeA, C-terminal, domain IV"/>
    <property type="match status" value="1"/>
</dbReference>
<keyword evidence="7 11" id="KW-0479">Metal-binding</keyword>
<comment type="pathway">
    <text evidence="3 11">Cofactor biosynthesis; molybdopterin biosynthesis.</text>
</comment>
<dbReference type="SUPFAM" id="SSF63867">
    <property type="entry name" value="MoeA C-terminal domain-like"/>
    <property type="match status" value="1"/>
</dbReference>
<dbReference type="CDD" id="cd00887">
    <property type="entry name" value="MoeA"/>
    <property type="match status" value="1"/>
</dbReference>
<evidence type="ECO:0000256" key="2">
    <source>
        <dbReference type="ARBA" id="ARBA00002901"/>
    </source>
</evidence>
<comment type="catalytic activity">
    <reaction evidence="10">
        <text>adenylyl-molybdopterin + molybdate = Mo-molybdopterin + AMP + H(+)</text>
        <dbReference type="Rhea" id="RHEA:35047"/>
        <dbReference type="ChEBI" id="CHEBI:15378"/>
        <dbReference type="ChEBI" id="CHEBI:36264"/>
        <dbReference type="ChEBI" id="CHEBI:62727"/>
        <dbReference type="ChEBI" id="CHEBI:71302"/>
        <dbReference type="ChEBI" id="CHEBI:456215"/>
        <dbReference type="EC" id="2.10.1.1"/>
    </reaction>
</comment>
<proteinExistence type="inferred from homology"/>
<dbReference type="EMBL" id="AP025739">
    <property type="protein sequence ID" value="BDI32219.1"/>
    <property type="molecule type" value="Genomic_DNA"/>
</dbReference>
<dbReference type="Gene3D" id="3.90.105.10">
    <property type="entry name" value="Molybdopterin biosynthesis moea protein, domain 2"/>
    <property type="match status" value="1"/>
</dbReference>
<dbReference type="InterPro" id="IPR038987">
    <property type="entry name" value="MoeA-like"/>
</dbReference>
<dbReference type="OrthoDB" id="9804758at2"/>
<evidence type="ECO:0000256" key="10">
    <source>
        <dbReference type="ARBA" id="ARBA00047317"/>
    </source>
</evidence>
<evidence type="ECO:0000313" key="14">
    <source>
        <dbReference type="Proteomes" id="UP000287394"/>
    </source>
</evidence>
<dbReference type="EC" id="2.10.1.1" evidence="11"/>
<evidence type="ECO:0000256" key="4">
    <source>
        <dbReference type="ARBA" id="ARBA00010763"/>
    </source>
</evidence>
<dbReference type="Pfam" id="PF00994">
    <property type="entry name" value="MoCF_biosynth"/>
    <property type="match status" value="1"/>
</dbReference>
<dbReference type="SUPFAM" id="SSF63882">
    <property type="entry name" value="MoeA N-terminal region -like"/>
    <property type="match status" value="1"/>
</dbReference>
<name>A0A9N7L8E0_9BACT</name>
<evidence type="ECO:0000256" key="8">
    <source>
        <dbReference type="ARBA" id="ARBA00022842"/>
    </source>
</evidence>
<organism evidence="13 14">
    <name type="scientific">Capsulimonas corticalis</name>
    <dbReference type="NCBI Taxonomy" id="2219043"/>
    <lineage>
        <taxon>Bacteria</taxon>
        <taxon>Bacillati</taxon>
        <taxon>Armatimonadota</taxon>
        <taxon>Armatimonadia</taxon>
        <taxon>Capsulimonadales</taxon>
        <taxon>Capsulimonadaceae</taxon>
        <taxon>Capsulimonas</taxon>
    </lineage>
</organism>
<dbReference type="PANTHER" id="PTHR10192:SF5">
    <property type="entry name" value="GEPHYRIN"/>
    <property type="match status" value="1"/>
</dbReference>
<dbReference type="FunFam" id="3.40.980.10:FF:000004">
    <property type="entry name" value="Molybdopterin molybdenumtransferase"/>
    <property type="match status" value="1"/>
</dbReference>
<dbReference type="KEGG" id="ccot:CCAX7_42700"/>
<dbReference type="PROSITE" id="PS01079">
    <property type="entry name" value="MOCF_BIOSYNTHESIS_2"/>
    <property type="match status" value="1"/>
</dbReference>
<protein>
    <recommendedName>
        <fullName evidence="11">Molybdopterin molybdenumtransferase</fullName>
        <ecNumber evidence="11">2.10.1.1</ecNumber>
    </recommendedName>
</protein>
<dbReference type="RefSeq" id="WP_119322089.1">
    <property type="nucleotide sequence ID" value="NZ_AP025739.1"/>
</dbReference>
<comment type="similarity">
    <text evidence="4 11">Belongs to the MoeA family.</text>
</comment>
<dbReference type="PANTHER" id="PTHR10192">
    <property type="entry name" value="MOLYBDOPTERIN BIOSYNTHESIS PROTEIN"/>
    <property type="match status" value="1"/>
</dbReference>
<dbReference type="GO" id="GO:0061599">
    <property type="term" value="F:molybdopterin molybdotransferase activity"/>
    <property type="evidence" value="ECO:0007669"/>
    <property type="project" value="UniProtKB-UniRule"/>
</dbReference>
<evidence type="ECO:0000256" key="11">
    <source>
        <dbReference type="RuleBase" id="RU365090"/>
    </source>
</evidence>
<dbReference type="Gene3D" id="2.170.190.11">
    <property type="entry name" value="Molybdopterin biosynthesis moea protein, domain 3"/>
    <property type="match status" value="1"/>
</dbReference>
<dbReference type="InterPro" id="IPR005110">
    <property type="entry name" value="MoeA_linker/N"/>
</dbReference>
<sequence>MLSYDDAIARILAQISPSTPVSVPILQSLGHTLAEDIHTQSPLPPFDNSAMDGYAVVGADAGNASVETPVALALLDTIAAGGDVAVRVTPGHAAPIMTGAPMPAGADTVVPVEDTKRVGDGVWVLEGAAPGQFVRKAGEDAPAGTLVVEKGSAIRAAEVGMFAAAGRAAALVYRRPRVGVISTGDELAEPGAVLGAAQIYNSNSYAVAAQVLEAGAEVAVRVHARDTFSDLRAAFDACADCDVILTTGGVSVGEFDFVKAVVEERGSVEFWRVAIRPGKPFVFGRCGQALLFGLPGNPVSAMVTFELFVRPALRQLLGAANPMRKIETAVLTEDVAHETGRRDFQRAVVTESVDELRVRATGRQGSGMLRSMVLANALMIVPEEVAGVQSGDTISVIRLSS</sequence>
<evidence type="ECO:0000256" key="1">
    <source>
        <dbReference type="ARBA" id="ARBA00001946"/>
    </source>
</evidence>
<comment type="function">
    <text evidence="2 11">Catalyzes the insertion of molybdate into adenylated molybdopterin with the concomitant release of AMP.</text>
</comment>
<dbReference type="Proteomes" id="UP000287394">
    <property type="component" value="Chromosome"/>
</dbReference>
<dbReference type="GO" id="GO:0006777">
    <property type="term" value="P:Mo-molybdopterin cofactor biosynthetic process"/>
    <property type="evidence" value="ECO:0007669"/>
    <property type="project" value="UniProtKB-UniRule"/>
</dbReference>
<gene>
    <name evidence="13" type="primary">moeA</name>
    <name evidence="13" type="ORF">CCAX7_42700</name>
</gene>
<comment type="cofactor">
    <cofactor evidence="1 11">
        <name>Mg(2+)</name>
        <dbReference type="ChEBI" id="CHEBI:18420"/>
    </cofactor>
</comment>
<dbReference type="Gene3D" id="3.40.980.10">
    <property type="entry name" value="MoaB/Mog-like domain"/>
    <property type="match status" value="1"/>
</dbReference>
<dbReference type="InterPro" id="IPR008284">
    <property type="entry name" value="MoCF_biosynth_CS"/>
</dbReference>
<keyword evidence="9 11" id="KW-0501">Molybdenum cofactor biosynthesis</keyword>
<evidence type="ECO:0000256" key="3">
    <source>
        <dbReference type="ARBA" id="ARBA00005046"/>
    </source>
</evidence>
<accession>A0A9N7L8E0</accession>
<evidence type="ECO:0000256" key="5">
    <source>
        <dbReference type="ARBA" id="ARBA00022505"/>
    </source>
</evidence>
<dbReference type="InterPro" id="IPR036135">
    <property type="entry name" value="MoeA_linker/N_sf"/>
</dbReference>
<dbReference type="InterPro" id="IPR036688">
    <property type="entry name" value="MoeA_C_domain_IV_sf"/>
</dbReference>
<dbReference type="InterPro" id="IPR036425">
    <property type="entry name" value="MoaB/Mog-like_dom_sf"/>
</dbReference>
<evidence type="ECO:0000259" key="12">
    <source>
        <dbReference type="SMART" id="SM00852"/>
    </source>
</evidence>
<dbReference type="GO" id="GO:0046872">
    <property type="term" value="F:metal ion binding"/>
    <property type="evidence" value="ECO:0007669"/>
    <property type="project" value="UniProtKB-UniRule"/>
</dbReference>
<dbReference type="InterPro" id="IPR001453">
    <property type="entry name" value="MoaB/Mog_dom"/>
</dbReference>
<dbReference type="GO" id="GO:0005829">
    <property type="term" value="C:cytosol"/>
    <property type="evidence" value="ECO:0007669"/>
    <property type="project" value="TreeGrafter"/>
</dbReference>
<keyword evidence="8 11" id="KW-0460">Magnesium</keyword>
<dbReference type="AlphaFoldDB" id="A0A9N7L8E0"/>
<dbReference type="Pfam" id="PF03453">
    <property type="entry name" value="MoeA_N"/>
    <property type="match status" value="1"/>
</dbReference>
<dbReference type="InterPro" id="IPR005111">
    <property type="entry name" value="MoeA_C_domain_IV"/>
</dbReference>